<feature type="region of interest" description="Disordered" evidence="1">
    <location>
        <begin position="935"/>
        <end position="1023"/>
    </location>
</feature>
<feature type="compositionally biased region" description="Low complexity" evidence="1">
    <location>
        <begin position="52"/>
        <end position="79"/>
    </location>
</feature>
<feature type="compositionally biased region" description="Polar residues" evidence="1">
    <location>
        <begin position="537"/>
        <end position="553"/>
    </location>
</feature>
<feature type="region of interest" description="Disordered" evidence="1">
    <location>
        <begin position="1566"/>
        <end position="1592"/>
    </location>
</feature>
<protein>
    <submittedName>
        <fullName evidence="2">Uncharacterized protein</fullName>
    </submittedName>
</protein>
<evidence type="ECO:0000256" key="1">
    <source>
        <dbReference type="SAM" id="MobiDB-lite"/>
    </source>
</evidence>
<feature type="compositionally biased region" description="Gly residues" evidence="1">
    <location>
        <begin position="1109"/>
        <end position="1118"/>
    </location>
</feature>
<organism evidence="2 3">
    <name type="scientific">Amphibalanus amphitrite</name>
    <name type="common">Striped barnacle</name>
    <name type="synonym">Balanus amphitrite</name>
    <dbReference type="NCBI Taxonomy" id="1232801"/>
    <lineage>
        <taxon>Eukaryota</taxon>
        <taxon>Metazoa</taxon>
        <taxon>Ecdysozoa</taxon>
        <taxon>Arthropoda</taxon>
        <taxon>Crustacea</taxon>
        <taxon>Multicrustacea</taxon>
        <taxon>Cirripedia</taxon>
        <taxon>Thoracica</taxon>
        <taxon>Thoracicalcarea</taxon>
        <taxon>Balanomorpha</taxon>
        <taxon>Balanoidea</taxon>
        <taxon>Balanidae</taxon>
        <taxon>Amphibalaninae</taxon>
        <taxon>Amphibalanus</taxon>
    </lineage>
</organism>
<feature type="region of interest" description="Disordered" evidence="1">
    <location>
        <begin position="1107"/>
        <end position="1303"/>
    </location>
</feature>
<feature type="compositionally biased region" description="Low complexity" evidence="1">
    <location>
        <begin position="1349"/>
        <end position="1370"/>
    </location>
</feature>
<feature type="region of interest" description="Disordered" evidence="1">
    <location>
        <begin position="693"/>
        <end position="719"/>
    </location>
</feature>
<feature type="compositionally biased region" description="Low complexity" evidence="1">
    <location>
        <begin position="1723"/>
        <end position="1735"/>
    </location>
</feature>
<evidence type="ECO:0000313" key="3">
    <source>
        <dbReference type="Proteomes" id="UP000440578"/>
    </source>
</evidence>
<keyword evidence="3" id="KW-1185">Reference proteome</keyword>
<feature type="compositionally biased region" description="Low complexity" evidence="1">
    <location>
        <begin position="469"/>
        <end position="486"/>
    </location>
</feature>
<feature type="compositionally biased region" description="Polar residues" evidence="1">
    <location>
        <begin position="1572"/>
        <end position="1592"/>
    </location>
</feature>
<comment type="caution">
    <text evidence="2">The sequence shown here is derived from an EMBL/GenBank/DDBJ whole genome shotgun (WGS) entry which is preliminary data.</text>
</comment>
<feature type="compositionally biased region" description="Polar residues" evidence="1">
    <location>
        <begin position="193"/>
        <end position="240"/>
    </location>
</feature>
<proteinExistence type="predicted"/>
<name>A0A6A4V760_AMPAM</name>
<feature type="compositionally biased region" description="Low complexity" evidence="1">
    <location>
        <begin position="1134"/>
        <end position="1144"/>
    </location>
</feature>
<feature type="region of interest" description="Disordered" evidence="1">
    <location>
        <begin position="1053"/>
        <end position="1083"/>
    </location>
</feature>
<feature type="region of interest" description="Disordered" evidence="1">
    <location>
        <begin position="1349"/>
        <end position="1416"/>
    </location>
</feature>
<feature type="compositionally biased region" description="Low complexity" evidence="1">
    <location>
        <begin position="829"/>
        <end position="844"/>
    </location>
</feature>
<feature type="compositionally biased region" description="Basic and acidic residues" evidence="1">
    <location>
        <begin position="1158"/>
        <end position="1169"/>
    </location>
</feature>
<feature type="compositionally biased region" description="Pro residues" evidence="1">
    <location>
        <begin position="1691"/>
        <end position="1702"/>
    </location>
</feature>
<feature type="compositionally biased region" description="Polar residues" evidence="1">
    <location>
        <begin position="449"/>
        <end position="464"/>
    </location>
</feature>
<feature type="compositionally biased region" description="Low complexity" evidence="1">
    <location>
        <begin position="1253"/>
        <end position="1265"/>
    </location>
</feature>
<feature type="region of interest" description="Disordered" evidence="1">
    <location>
        <begin position="42"/>
        <end position="316"/>
    </location>
</feature>
<evidence type="ECO:0000313" key="2">
    <source>
        <dbReference type="EMBL" id="KAF0292087.1"/>
    </source>
</evidence>
<feature type="region of interest" description="Disordered" evidence="1">
    <location>
        <begin position="535"/>
        <end position="582"/>
    </location>
</feature>
<gene>
    <name evidence="2" type="ORF">FJT64_009849</name>
</gene>
<feature type="compositionally biased region" description="Basic and acidic residues" evidence="1">
    <location>
        <begin position="280"/>
        <end position="292"/>
    </location>
</feature>
<dbReference type="Proteomes" id="UP000440578">
    <property type="component" value="Unassembled WGS sequence"/>
</dbReference>
<reference evidence="2 3" key="1">
    <citation type="submission" date="2019-07" db="EMBL/GenBank/DDBJ databases">
        <title>Draft genome assembly of a fouling barnacle, Amphibalanus amphitrite (Darwin, 1854): The first reference genome for Thecostraca.</title>
        <authorList>
            <person name="Kim W."/>
        </authorList>
    </citation>
    <scope>NUCLEOTIDE SEQUENCE [LARGE SCALE GENOMIC DNA]</scope>
    <source>
        <strain evidence="2">SNU_AA5</strain>
        <tissue evidence="2">Soma without cirri and trophi</tissue>
    </source>
</reference>
<feature type="region of interest" description="Disordered" evidence="1">
    <location>
        <begin position="751"/>
        <end position="920"/>
    </location>
</feature>
<feature type="region of interest" description="Disordered" evidence="1">
    <location>
        <begin position="1429"/>
        <end position="1483"/>
    </location>
</feature>
<feature type="region of interest" description="Disordered" evidence="1">
    <location>
        <begin position="1660"/>
        <end position="1755"/>
    </location>
</feature>
<feature type="compositionally biased region" description="Basic and acidic residues" evidence="1">
    <location>
        <begin position="791"/>
        <end position="802"/>
    </location>
</feature>
<sequence>MDKFSMLEVVSGAGPGVCAADPDLEEAFPPLELSWSCGQLVGDLDRRGGGDPAPASATAAVAEPASVAAPGPPAATGKKPLTDRADALANKIGPLADSYEPVADSYEPVADRSEPVADTTVQESSQSSGPNSSSSSSSSSSESSTAEDSSVSIDSEAGHEGGVTTRQGSAISSQSGDSGSRGGVTTRRGSVTKCQSGDSNSQDAVTTRHSGDTNSHGGETESQGDETNSQGGTRKSSITDYQGGVKTRRNSATEGQSAVRRRRGSVTDRDDTVTDSQSSKTDRQSSKTDRQSSIEASASPVSISVASSTTVTSGGTTLPTTLVSSSAAASASTVVTPVRAAVPSTTETVSMDVSSDAVSVVTLSDTEYVRTDPTPLPVNVAKATTSRGRGARGSRRGRISTHGRMDLAVTTAVSTATVPTASTTLYVRGRGSRGGRRGSTSGPMIPTVAASTPTADAVPSTSEGTMVRPTSSPSVSSISTPGRAKTTTPAVAVVTTSWRTIAPPPTGVIYGYRSIPFSDGCVSLLSPPGRMVLAGARSQSATPSPKTRPSQTGPSTPLVQLPVSSSSSPGVSSRTAEDSATDKSFVAECQRRGVFPPPPGPAPGPYRMVSVPGVRGPPPPGHQVIVVRSGGGSTVRYVMVRGGSRVTPATDTAAARVKTLAPLDTTAMQQGGGSGARPPASVTPALSGADRVGNGGVGDGGWRNAAGPAKRSDVPAAPLTSPLVGGGGDAAAVPHTLPEIGAGVTPRYATVTLGPESRSDPADSDVPLSRENSASFLDEKPFSPRSPKKRSLPEDGDKPERKMRLRSGLRLAGCPPPAKQPRLTATRIPRAARQPRQPHRSQAPVERGRGRGRGRPRKVARSPELPEPVVPEPVVREPVVREPTPQRPPAVTLSRRGRGRVGPRRAGAPRQRVDRRAALGRSPWSLAMLCRQVIQGPTPPQTRRHPTPAERSLAKRSDPPPTAAGVTTHHQVKNTAPWVQRLSESDEGRPTPEPVPKPRPHSVDAAATAASPSKTLSHIDEPQMPTPAITEMAAVAEATEKIDAAPTAPVPALATDTEEHPEATKTTEETAQETELPPATTISASSAAQAVAAWHGLMNMSLSSVLGPERGGPVGGGSSADQASAPLPAGLSFEGVSGLVSDSGGSDGELQNDEDREEDRPTEDSRQEMDPSGGEAWSDTKRRSGTDRGQVAESPERPVEPSGEKDDQSDFEGETGSAAARPPEPESTLNTSCPEQPCEPSPIKSVAVDRESAVAADVDASSSVAEKTEVSPLPSDTQTRDRTGFSFSTPMTLKERTGDARTSRTLAQEMADLSAPADADCPDMCGPGETLMTSSAVELDALIDPAASGSLTLNTSSTGAATATTTAPTTAGPPGPRGEPPRRTCSSSAEENMSAEELFLPDLSDDSPPPADETPSRWLQARVLVKRATSRQVQLNCSPPKAKTTTPTKSTGAADGGDGNSSVPAERSAAPDTAVSPGDRAPGPPRWQCRFCEWSALSSARNAIQQHRASHKNCCYRCRVAFSTRVSDGGDGAKSDVSTGDLSEMVREVLGDQYHDLKLAAASGSARGAAGTDSNNNQATIHSSTTSRSTELSMPALSEVMDRLVTPPAPYGYAHGYGGYPGTWYSPTPPPPPPPPPLYDPGYWAYRGYHGTYAGPAYGGYEPPPPPPAPAAGYPAGRQWQRWDGGEAARGPPPPPPPPPAPAAAQAAPTLETAAVPTPPPSASSVSSTASLAPLQSTAGGGDEFENMWLQMVSR</sequence>
<feature type="compositionally biased region" description="Basic residues" evidence="1">
    <location>
        <begin position="850"/>
        <end position="860"/>
    </location>
</feature>
<feature type="compositionally biased region" description="Low complexity" evidence="1">
    <location>
        <begin position="124"/>
        <end position="155"/>
    </location>
</feature>
<feature type="compositionally biased region" description="Low complexity" evidence="1">
    <location>
        <begin position="554"/>
        <end position="573"/>
    </location>
</feature>
<feature type="region of interest" description="Disordered" evidence="1">
    <location>
        <begin position="374"/>
        <end position="397"/>
    </location>
</feature>
<feature type="compositionally biased region" description="Low complexity" evidence="1">
    <location>
        <begin position="1386"/>
        <end position="1402"/>
    </location>
</feature>
<feature type="region of interest" description="Disordered" evidence="1">
    <location>
        <begin position="427"/>
        <end position="486"/>
    </location>
</feature>
<feature type="compositionally biased region" description="Low complexity" evidence="1">
    <location>
        <begin position="1438"/>
        <end position="1453"/>
    </location>
</feature>
<feature type="compositionally biased region" description="Basic and acidic residues" evidence="1">
    <location>
        <begin position="1057"/>
        <end position="1068"/>
    </location>
</feature>
<feature type="compositionally biased region" description="Basic and acidic residues" evidence="1">
    <location>
        <begin position="1293"/>
        <end position="1302"/>
    </location>
</feature>
<dbReference type="EMBL" id="VIIS01001838">
    <property type="protein sequence ID" value="KAF0292087.1"/>
    <property type="molecule type" value="Genomic_DNA"/>
</dbReference>
<feature type="compositionally biased region" description="Low complexity" evidence="1">
    <location>
        <begin position="293"/>
        <end position="316"/>
    </location>
</feature>
<feature type="compositionally biased region" description="Low complexity" evidence="1">
    <location>
        <begin position="1073"/>
        <end position="1083"/>
    </location>
</feature>
<accession>A0A6A4V760</accession>
<feature type="compositionally biased region" description="Basic and acidic residues" evidence="1">
    <location>
        <begin position="1194"/>
        <end position="1208"/>
    </location>
</feature>
<feature type="compositionally biased region" description="Low complexity" evidence="1">
    <location>
        <begin position="168"/>
        <end position="192"/>
    </location>
</feature>